<dbReference type="PANTHER" id="PTHR44591:SF3">
    <property type="entry name" value="RESPONSE REGULATORY DOMAIN-CONTAINING PROTEIN"/>
    <property type="match status" value="1"/>
</dbReference>
<dbReference type="SUPFAM" id="SSF52172">
    <property type="entry name" value="CheY-like"/>
    <property type="match status" value="1"/>
</dbReference>
<evidence type="ECO:0000259" key="2">
    <source>
        <dbReference type="PROSITE" id="PS50110"/>
    </source>
</evidence>
<dbReference type="Gene3D" id="3.40.50.2300">
    <property type="match status" value="1"/>
</dbReference>
<dbReference type="AlphaFoldDB" id="X0WVQ5"/>
<dbReference type="Pfam" id="PF00072">
    <property type="entry name" value="Response_reg"/>
    <property type="match status" value="1"/>
</dbReference>
<organism evidence="3">
    <name type="scientific">marine sediment metagenome</name>
    <dbReference type="NCBI Taxonomy" id="412755"/>
    <lineage>
        <taxon>unclassified sequences</taxon>
        <taxon>metagenomes</taxon>
        <taxon>ecological metagenomes</taxon>
    </lineage>
</organism>
<dbReference type="PROSITE" id="PS50110">
    <property type="entry name" value="RESPONSE_REGULATORY"/>
    <property type="match status" value="1"/>
</dbReference>
<reference evidence="3" key="1">
    <citation type="journal article" date="2014" name="Front. Microbiol.">
        <title>High frequency of phylogenetically diverse reductive dehalogenase-homologous genes in deep subseafloor sedimentary metagenomes.</title>
        <authorList>
            <person name="Kawai M."/>
            <person name="Futagami T."/>
            <person name="Toyoda A."/>
            <person name="Takaki Y."/>
            <person name="Nishi S."/>
            <person name="Hori S."/>
            <person name="Arai W."/>
            <person name="Tsubouchi T."/>
            <person name="Morono Y."/>
            <person name="Uchiyama I."/>
            <person name="Ito T."/>
            <person name="Fujiyama A."/>
            <person name="Inagaki F."/>
            <person name="Takami H."/>
        </authorList>
    </citation>
    <scope>NUCLEOTIDE SEQUENCE</scope>
    <source>
        <strain evidence="3">Expedition CK06-06</strain>
    </source>
</reference>
<proteinExistence type="predicted"/>
<dbReference type="InterPro" id="IPR011006">
    <property type="entry name" value="CheY-like_superfamily"/>
</dbReference>
<gene>
    <name evidence="3" type="ORF">S01H1_74208</name>
</gene>
<dbReference type="GO" id="GO:0000160">
    <property type="term" value="P:phosphorelay signal transduction system"/>
    <property type="evidence" value="ECO:0007669"/>
    <property type="project" value="InterPro"/>
</dbReference>
<dbReference type="CDD" id="cd00156">
    <property type="entry name" value="REC"/>
    <property type="match status" value="1"/>
</dbReference>
<dbReference type="InterPro" id="IPR050595">
    <property type="entry name" value="Bact_response_regulator"/>
</dbReference>
<protein>
    <recommendedName>
        <fullName evidence="2">Response regulatory domain-containing protein</fullName>
    </recommendedName>
</protein>
<feature type="domain" description="Response regulatory" evidence="2">
    <location>
        <begin position="6"/>
        <end position="112"/>
    </location>
</feature>
<sequence>MKDKKSILIVDDDIAHRSMLRILLGWEYEVSEADCGFTAIEKIQHTSFDLVLMDVCMPEISGIEVLDRLKAYNPALPVIMMTAYSSNETAALALEKGAYGYLAKPFDFENLR</sequence>
<dbReference type="SMART" id="SM00448">
    <property type="entry name" value="REC"/>
    <property type="match status" value="1"/>
</dbReference>
<dbReference type="InterPro" id="IPR001789">
    <property type="entry name" value="Sig_transdc_resp-reg_receiver"/>
</dbReference>
<evidence type="ECO:0000313" key="3">
    <source>
        <dbReference type="EMBL" id="GAG35044.1"/>
    </source>
</evidence>
<evidence type="ECO:0000256" key="1">
    <source>
        <dbReference type="ARBA" id="ARBA00022553"/>
    </source>
</evidence>
<keyword evidence="1" id="KW-0597">Phosphoprotein</keyword>
<feature type="non-terminal residue" evidence="3">
    <location>
        <position position="112"/>
    </location>
</feature>
<accession>X0WVQ5</accession>
<name>X0WVQ5_9ZZZZ</name>
<dbReference type="PANTHER" id="PTHR44591">
    <property type="entry name" value="STRESS RESPONSE REGULATOR PROTEIN 1"/>
    <property type="match status" value="1"/>
</dbReference>
<comment type="caution">
    <text evidence="3">The sequence shown here is derived from an EMBL/GenBank/DDBJ whole genome shotgun (WGS) entry which is preliminary data.</text>
</comment>
<dbReference type="EMBL" id="BARS01049627">
    <property type="protein sequence ID" value="GAG35044.1"/>
    <property type="molecule type" value="Genomic_DNA"/>
</dbReference>